<keyword evidence="1" id="KW-1133">Transmembrane helix</keyword>
<evidence type="ECO:0008006" key="4">
    <source>
        <dbReference type="Google" id="ProtNLM"/>
    </source>
</evidence>
<feature type="transmembrane region" description="Helical" evidence="1">
    <location>
        <begin position="58"/>
        <end position="78"/>
    </location>
</feature>
<evidence type="ECO:0000313" key="2">
    <source>
        <dbReference type="EMBL" id="GAA4158330.1"/>
    </source>
</evidence>
<evidence type="ECO:0000313" key="3">
    <source>
        <dbReference type="Proteomes" id="UP001415169"/>
    </source>
</evidence>
<dbReference type="EMBL" id="BAABBV010000001">
    <property type="protein sequence ID" value="GAA4158330.1"/>
    <property type="molecule type" value="Genomic_DNA"/>
</dbReference>
<feature type="transmembrane region" description="Helical" evidence="1">
    <location>
        <begin position="6"/>
        <end position="23"/>
    </location>
</feature>
<name>A0ABP7ZHR8_9MICO</name>
<reference evidence="2" key="1">
    <citation type="journal article" date="2014" name="Int. J. Syst. Evol. Microbiol.">
        <title>Complete genome of a new Firmicutes species belonging to the dominant human colonic microbiota ('Ruminococcus bicirculans') reveals two chromosomes and a selective capacity to utilize plant glucans.</title>
        <authorList>
            <consortium name="NISC Comparative Sequencing Program"/>
            <person name="Wegmann U."/>
            <person name="Louis P."/>
            <person name="Goesmann A."/>
            <person name="Henrissat B."/>
            <person name="Duncan S.H."/>
            <person name="Flint H.J."/>
        </authorList>
    </citation>
    <scope>NUCLEOTIDE SEQUENCE</scope>
    <source>
        <strain evidence="2">JCM 17590</strain>
    </source>
</reference>
<organism evidence="2 3">
    <name type="scientific">Gryllotalpicola daejeonensis</name>
    <dbReference type="NCBI Taxonomy" id="993087"/>
    <lineage>
        <taxon>Bacteria</taxon>
        <taxon>Bacillati</taxon>
        <taxon>Actinomycetota</taxon>
        <taxon>Actinomycetes</taxon>
        <taxon>Micrococcales</taxon>
        <taxon>Microbacteriaceae</taxon>
        <taxon>Gryllotalpicola</taxon>
    </lineage>
</organism>
<proteinExistence type="predicted"/>
<dbReference type="Proteomes" id="UP001415169">
    <property type="component" value="Unassembled WGS sequence"/>
</dbReference>
<protein>
    <recommendedName>
        <fullName evidence="4">GlsB/YeaQ/YmgE family stress response membrane protein</fullName>
    </recommendedName>
</protein>
<accession>A0ABP7ZHR8</accession>
<sequence length="100" mass="10599">MELMFIALAGLIIGAVGRYALPWRRTHGAALMPVVGGVAAMVLWVALTWAGLKWDGGVIWWIALIGTGVVVAVVDLLVGRLRTRSDAALLDSVTRHGLPA</sequence>
<keyword evidence="1" id="KW-0812">Transmembrane</keyword>
<keyword evidence="1" id="KW-0472">Membrane</keyword>
<reference evidence="2" key="2">
    <citation type="submission" date="2023-12" db="EMBL/GenBank/DDBJ databases">
        <authorList>
            <person name="Sun Q."/>
            <person name="Inoue M."/>
        </authorList>
    </citation>
    <scope>NUCLEOTIDE SEQUENCE</scope>
    <source>
        <strain evidence="2">JCM 17590</strain>
    </source>
</reference>
<comment type="caution">
    <text evidence="2">The sequence shown here is derived from an EMBL/GenBank/DDBJ whole genome shotgun (WGS) entry which is preliminary data.</text>
</comment>
<gene>
    <name evidence="2" type="ORF">GCM10022286_11030</name>
</gene>
<feature type="transmembrane region" description="Helical" evidence="1">
    <location>
        <begin position="30"/>
        <end position="52"/>
    </location>
</feature>
<evidence type="ECO:0000256" key="1">
    <source>
        <dbReference type="SAM" id="Phobius"/>
    </source>
</evidence>
<keyword evidence="3" id="KW-1185">Reference proteome</keyword>